<reference evidence="1 2" key="1">
    <citation type="submission" date="2010-01" db="EMBL/GenBank/DDBJ databases">
        <authorList>
            <person name="Weinstock G."/>
            <person name="Sodergren E."/>
            <person name="Clifton S."/>
            <person name="Fulton L."/>
            <person name="Fulton B."/>
            <person name="Courtney L."/>
            <person name="Fronick C."/>
            <person name="Harrison M."/>
            <person name="Strong C."/>
            <person name="Farmer C."/>
            <person name="Delahaunty K."/>
            <person name="Markovic C."/>
            <person name="Hall O."/>
            <person name="Minx P."/>
            <person name="Tomlinson C."/>
            <person name="Mitreva M."/>
            <person name="Nelson J."/>
            <person name="Hou S."/>
            <person name="Wollam A."/>
            <person name="Pepin K.H."/>
            <person name="Johnson M."/>
            <person name="Bhonagiri V."/>
            <person name="Nash W.E."/>
            <person name="Warren W."/>
            <person name="Chinwalla A."/>
            <person name="Mardis E.R."/>
            <person name="Wilson R.K."/>
        </authorList>
    </citation>
    <scope>NUCLEOTIDE SEQUENCE [LARGE SCALE GENOMIC DNA]</scope>
    <source>
        <strain evidence="1 2">DSM 13479</strain>
    </source>
</reference>
<dbReference type="HOGENOM" id="CLU_3234603_0_0_9"/>
<dbReference type="Proteomes" id="UP000004968">
    <property type="component" value="Unassembled WGS sequence"/>
</dbReference>
<accession>D3AN91</accession>
<dbReference type="AlphaFoldDB" id="D3AN91"/>
<protein>
    <submittedName>
        <fullName evidence="1">Uncharacterized protein</fullName>
    </submittedName>
</protein>
<gene>
    <name evidence="1" type="ORF">CLOSTHATH_05091</name>
</gene>
<evidence type="ECO:0000313" key="2">
    <source>
        <dbReference type="Proteomes" id="UP000004968"/>
    </source>
</evidence>
<evidence type="ECO:0000313" key="1">
    <source>
        <dbReference type="EMBL" id="EFC96708.1"/>
    </source>
</evidence>
<comment type="caution">
    <text evidence="1">The sequence shown here is derived from an EMBL/GenBank/DDBJ whole genome shotgun (WGS) entry which is preliminary data.</text>
</comment>
<dbReference type="EMBL" id="ACIO01000507">
    <property type="protein sequence ID" value="EFC96708.1"/>
    <property type="molecule type" value="Genomic_DNA"/>
</dbReference>
<proteinExistence type="predicted"/>
<organism evidence="1 2">
    <name type="scientific">Hungatella hathewayi DSM 13479</name>
    <dbReference type="NCBI Taxonomy" id="566550"/>
    <lineage>
        <taxon>Bacteria</taxon>
        <taxon>Bacillati</taxon>
        <taxon>Bacillota</taxon>
        <taxon>Clostridia</taxon>
        <taxon>Lachnospirales</taxon>
        <taxon>Lachnospiraceae</taxon>
        <taxon>Hungatella</taxon>
    </lineage>
</organism>
<name>D3AN91_9FIRM</name>
<sequence>MFEKGDFEWCEECMCENCENSDCDNYQCKNCDGTREEHCPTYI</sequence>